<reference evidence="2 3" key="1">
    <citation type="submission" date="2024-06" db="EMBL/GenBank/DDBJ databases">
        <title>Complete genome of Phlyctema vagabunda strain 19-DSS-EL-015.</title>
        <authorList>
            <person name="Fiorenzani C."/>
        </authorList>
    </citation>
    <scope>NUCLEOTIDE SEQUENCE [LARGE SCALE GENOMIC DNA]</scope>
    <source>
        <strain evidence="2 3">19-DSS-EL-015</strain>
    </source>
</reference>
<dbReference type="InterPro" id="IPR049456">
    <property type="entry name" value="Anoctamin_N_fung"/>
</dbReference>
<accession>A0ABR4PUL0</accession>
<evidence type="ECO:0000313" key="3">
    <source>
        <dbReference type="Proteomes" id="UP001629113"/>
    </source>
</evidence>
<evidence type="ECO:0000259" key="1">
    <source>
        <dbReference type="Pfam" id="PF20877"/>
    </source>
</evidence>
<comment type="caution">
    <text evidence="2">The sequence shown here is derived from an EMBL/GenBank/DDBJ whole genome shotgun (WGS) entry which is preliminary data.</text>
</comment>
<name>A0ABR4PUL0_9HELO</name>
<dbReference type="Proteomes" id="UP001629113">
    <property type="component" value="Unassembled WGS sequence"/>
</dbReference>
<dbReference type="EMBL" id="JBFCZG010000001">
    <property type="protein sequence ID" value="KAL3427047.1"/>
    <property type="molecule type" value="Genomic_DNA"/>
</dbReference>
<gene>
    <name evidence="2" type="ORF">PVAG01_00556</name>
</gene>
<protein>
    <recommendedName>
        <fullName evidence="1">Anoctamin alpha-beta plait domain-containing protein</fullName>
    </recommendedName>
</protein>
<feature type="domain" description="Anoctamin alpha-beta plait" evidence="1">
    <location>
        <begin position="35"/>
        <end position="156"/>
    </location>
</feature>
<evidence type="ECO:0000313" key="2">
    <source>
        <dbReference type="EMBL" id="KAL3427047.1"/>
    </source>
</evidence>
<sequence length="204" mass="23061">MNDWLQMMDTLEKTVASAKRVRFESVGDCDGEIAVDYVITFRYADMDTGGSQDTLQKLIRTLQNAGLLTEIREGAHSSLLIFVRARDTRLLGEVYRSRIKDWLFGIRTITPERLTLDSLPALTDAERLRNVYYMITRPLEDRGAGITPGRGAWGAVESIFPLHDPTFNGNLIKTWSKKSMLGIDELTVIKDQFGPKVRTDLPSH</sequence>
<organism evidence="2 3">
    <name type="scientific">Phlyctema vagabunda</name>
    <dbReference type="NCBI Taxonomy" id="108571"/>
    <lineage>
        <taxon>Eukaryota</taxon>
        <taxon>Fungi</taxon>
        <taxon>Dikarya</taxon>
        <taxon>Ascomycota</taxon>
        <taxon>Pezizomycotina</taxon>
        <taxon>Leotiomycetes</taxon>
        <taxon>Helotiales</taxon>
        <taxon>Dermateaceae</taxon>
        <taxon>Phlyctema</taxon>
    </lineage>
</organism>
<dbReference type="Pfam" id="PF20877">
    <property type="entry name" value="Anoctamin_N"/>
    <property type="match status" value="1"/>
</dbReference>
<proteinExistence type="predicted"/>
<keyword evidence="3" id="KW-1185">Reference proteome</keyword>